<dbReference type="Gene3D" id="3.40.50.720">
    <property type="entry name" value="NAD(P)-binding Rossmann-like Domain"/>
    <property type="match status" value="1"/>
</dbReference>
<keyword evidence="2" id="KW-0560">Oxidoreductase</keyword>
<evidence type="ECO:0000259" key="4">
    <source>
        <dbReference type="Pfam" id="PF16653"/>
    </source>
</evidence>
<dbReference type="InterPro" id="IPR051168">
    <property type="entry name" value="AASS"/>
</dbReference>
<accession>A0AAV2ZH23</accession>
<evidence type="ECO:0000256" key="2">
    <source>
        <dbReference type="ARBA" id="ARBA00023002"/>
    </source>
</evidence>
<feature type="domain" description="Saccharopine dehydrogenase-like C-terminal" evidence="4">
    <location>
        <begin position="138"/>
        <end position="432"/>
    </location>
</feature>
<evidence type="ECO:0000313" key="5">
    <source>
        <dbReference type="EMBL" id="DBA04457.1"/>
    </source>
</evidence>
<comment type="caution">
    <text evidence="5">The sequence shown here is derived from an EMBL/GenBank/DDBJ whole genome shotgun (WGS) entry which is preliminary data.</text>
</comment>
<dbReference type="GO" id="GO:0004753">
    <property type="term" value="F:saccharopine dehydrogenase activity"/>
    <property type="evidence" value="ECO:0007669"/>
    <property type="project" value="TreeGrafter"/>
</dbReference>
<dbReference type="GO" id="GO:0019878">
    <property type="term" value="P:lysine biosynthetic process via aminoadipic acid"/>
    <property type="evidence" value="ECO:0007669"/>
    <property type="project" value="TreeGrafter"/>
</dbReference>
<sequence length="438" mass="47287">MVDDVVCFGAGRVAGPLLAYVLRHEHDAKITVVSSVPGEAEALCRKQCERLGPAAVADRLMPRVLDVVADDAIVEIEQLCASAACVVALVPEQAQTRIARVCVAMKKPLVTASYVSDEMKQLHDAAVTAGIPILCEMGLDPGMDHMVAMKLIDQVRGEGSKVVEFSSVCGGLPAPAAANNPIKYKFSWSPQGALRAAQRPAQFLKNGELKTIAGPDLLKHREAVTHFSSYELEQIPNGYSLVYTDLYGIPEVQSIFRGTLRFQGFCEIIHNCIQVGLLDMNSVIPANTKWSDIMDKLLANGAVLHSATKNFCEWLGLLQSDKLTTKTQSALEQFCDVLLEKLSFAPGETDLVLMHVGVVGERSDGTCYSRNAFFEAMGDPNADTAMAKTVGITAAIGVHLVLHGYIQSVGVLRPTLQEVYSPCLKLLAQEGIIFSLDS</sequence>
<dbReference type="SUPFAM" id="SSF55347">
    <property type="entry name" value="Glyceraldehyde-3-phosphate dehydrogenase-like, C-terminal domain"/>
    <property type="match status" value="1"/>
</dbReference>
<dbReference type="GO" id="GO:0005737">
    <property type="term" value="C:cytoplasm"/>
    <property type="evidence" value="ECO:0007669"/>
    <property type="project" value="TreeGrafter"/>
</dbReference>
<dbReference type="PANTHER" id="PTHR11133">
    <property type="entry name" value="SACCHAROPINE DEHYDROGENASE"/>
    <property type="match status" value="1"/>
</dbReference>
<dbReference type="Proteomes" id="UP001146120">
    <property type="component" value="Unassembled WGS sequence"/>
</dbReference>
<dbReference type="SUPFAM" id="SSF51735">
    <property type="entry name" value="NAD(P)-binding Rossmann-fold domains"/>
    <property type="match status" value="1"/>
</dbReference>
<dbReference type="InterPro" id="IPR036291">
    <property type="entry name" value="NAD(P)-bd_dom_sf"/>
</dbReference>
<gene>
    <name evidence="5" type="ORF">N0F65_010053</name>
</gene>
<dbReference type="AlphaFoldDB" id="A0AAV2ZH23"/>
<dbReference type="EMBL" id="DAKRPA010000008">
    <property type="protein sequence ID" value="DBA04457.1"/>
    <property type="molecule type" value="Genomic_DNA"/>
</dbReference>
<reference evidence="5" key="1">
    <citation type="submission" date="2022-11" db="EMBL/GenBank/DDBJ databases">
        <authorList>
            <person name="Morgan W.R."/>
            <person name="Tartar A."/>
        </authorList>
    </citation>
    <scope>NUCLEOTIDE SEQUENCE</scope>
    <source>
        <strain evidence="5">ARSEF 373</strain>
    </source>
</reference>
<reference evidence="5" key="2">
    <citation type="journal article" date="2023" name="Microbiol Resour">
        <title>Decontamination and Annotation of the Draft Genome Sequence of the Oomycete Lagenidium giganteum ARSEF 373.</title>
        <authorList>
            <person name="Morgan W.R."/>
            <person name="Tartar A."/>
        </authorList>
    </citation>
    <scope>NUCLEOTIDE SEQUENCE</scope>
    <source>
        <strain evidence="5">ARSEF 373</strain>
    </source>
</reference>
<name>A0AAV2ZH23_9STRA</name>
<dbReference type="Pfam" id="PF03435">
    <property type="entry name" value="Sacchrp_dh_NADP"/>
    <property type="match status" value="1"/>
</dbReference>
<evidence type="ECO:0000313" key="6">
    <source>
        <dbReference type="Proteomes" id="UP001146120"/>
    </source>
</evidence>
<proteinExistence type="predicted"/>
<dbReference type="FunFam" id="3.30.360.10:FF:000008">
    <property type="entry name" value="Alpha-aminoadipic semialdehyde synthase, mitochondrial"/>
    <property type="match status" value="1"/>
</dbReference>
<keyword evidence="6" id="KW-1185">Reference proteome</keyword>
<organism evidence="5 6">
    <name type="scientific">Lagenidium giganteum</name>
    <dbReference type="NCBI Taxonomy" id="4803"/>
    <lineage>
        <taxon>Eukaryota</taxon>
        <taxon>Sar</taxon>
        <taxon>Stramenopiles</taxon>
        <taxon>Oomycota</taxon>
        <taxon>Peronosporomycetes</taxon>
        <taxon>Pythiales</taxon>
        <taxon>Pythiaceae</taxon>
    </lineage>
</organism>
<dbReference type="InterPro" id="IPR005097">
    <property type="entry name" value="Sacchrp_dh_NADP-bd"/>
</dbReference>
<dbReference type="InterPro" id="IPR032095">
    <property type="entry name" value="Sacchrp_dh-like_C"/>
</dbReference>
<dbReference type="Pfam" id="PF16653">
    <property type="entry name" value="Sacchrp_dh_C"/>
    <property type="match status" value="1"/>
</dbReference>
<dbReference type="Gene3D" id="1.10.1870.10">
    <property type="entry name" value="Domain 3, Saccharopine reductase"/>
    <property type="match status" value="1"/>
</dbReference>
<keyword evidence="1" id="KW-0521">NADP</keyword>
<dbReference type="Gene3D" id="3.30.360.10">
    <property type="entry name" value="Dihydrodipicolinate Reductase, domain 2"/>
    <property type="match status" value="1"/>
</dbReference>
<feature type="domain" description="Saccharopine dehydrogenase NADP binding" evidence="3">
    <location>
        <begin position="5"/>
        <end position="133"/>
    </location>
</feature>
<evidence type="ECO:0000256" key="1">
    <source>
        <dbReference type="ARBA" id="ARBA00022857"/>
    </source>
</evidence>
<protein>
    <recommendedName>
        <fullName evidence="7">Saccharopine dehydrogenase</fullName>
    </recommendedName>
</protein>
<dbReference type="PANTHER" id="PTHR11133:SF22">
    <property type="entry name" value="ALPHA-AMINOADIPIC SEMIALDEHYDE SYNTHASE, MITOCHONDRIAL"/>
    <property type="match status" value="1"/>
</dbReference>
<evidence type="ECO:0000259" key="3">
    <source>
        <dbReference type="Pfam" id="PF03435"/>
    </source>
</evidence>
<evidence type="ECO:0008006" key="7">
    <source>
        <dbReference type="Google" id="ProtNLM"/>
    </source>
</evidence>